<evidence type="ECO:0000313" key="1">
    <source>
        <dbReference type="EMBL" id="KXJ87240.1"/>
    </source>
</evidence>
<dbReference type="STRING" id="196109.A0A136IQN9"/>
<dbReference type="GO" id="GO:0005777">
    <property type="term" value="C:peroxisome"/>
    <property type="evidence" value="ECO:0007669"/>
    <property type="project" value="TreeGrafter"/>
</dbReference>
<dbReference type="PANTHER" id="PTHR11941">
    <property type="entry name" value="ENOYL-COA HYDRATASE-RELATED"/>
    <property type="match status" value="1"/>
</dbReference>
<dbReference type="EMBL" id="KQ964263">
    <property type="protein sequence ID" value="KXJ87240.1"/>
    <property type="molecule type" value="Genomic_DNA"/>
</dbReference>
<name>A0A136IQN9_9PEZI</name>
<organism evidence="1 2">
    <name type="scientific">Microdochium bolleyi</name>
    <dbReference type="NCBI Taxonomy" id="196109"/>
    <lineage>
        <taxon>Eukaryota</taxon>
        <taxon>Fungi</taxon>
        <taxon>Dikarya</taxon>
        <taxon>Ascomycota</taxon>
        <taxon>Pezizomycotina</taxon>
        <taxon>Sordariomycetes</taxon>
        <taxon>Xylariomycetidae</taxon>
        <taxon>Xylariales</taxon>
        <taxon>Microdochiaceae</taxon>
        <taxon>Microdochium</taxon>
    </lineage>
</organism>
<dbReference type="SUPFAM" id="SSF52096">
    <property type="entry name" value="ClpP/crotonase"/>
    <property type="match status" value="1"/>
</dbReference>
<dbReference type="Proteomes" id="UP000070501">
    <property type="component" value="Unassembled WGS sequence"/>
</dbReference>
<dbReference type="Pfam" id="PF00378">
    <property type="entry name" value="ECH_1"/>
    <property type="match status" value="1"/>
</dbReference>
<dbReference type="AlphaFoldDB" id="A0A136IQN9"/>
<dbReference type="Gene3D" id="3.90.226.10">
    <property type="entry name" value="2-enoyl-CoA Hydratase, Chain A, domain 1"/>
    <property type="match status" value="1"/>
</dbReference>
<dbReference type="InParanoid" id="A0A136IQN9"/>
<proteinExistence type="predicted"/>
<dbReference type="InterPro" id="IPR029045">
    <property type="entry name" value="ClpP/crotonase-like_dom_sf"/>
</dbReference>
<keyword evidence="2" id="KW-1185">Reference proteome</keyword>
<dbReference type="PANTHER" id="PTHR11941:SF75">
    <property type="entry name" value="ENOYL-COA HYDRATASE_ISOMERASE FAMILY PROTEIN"/>
    <property type="match status" value="1"/>
</dbReference>
<gene>
    <name evidence="1" type="ORF">Micbo1qcDRAFT_124722</name>
</gene>
<dbReference type="OrthoDB" id="1696280at2759"/>
<protein>
    <submittedName>
        <fullName evidence="1">ClpP/crotonase-like domain-containing protein</fullName>
    </submittedName>
</protein>
<accession>A0A136IQN9</accession>
<dbReference type="CDD" id="cd06558">
    <property type="entry name" value="crotonase-like"/>
    <property type="match status" value="1"/>
</dbReference>
<sequence>MAPSPPPTHHFTVPISPIPNHPGGSVICTEPSPQVYLLTFSSPPDNRLTHAFVTAFLTALDLVETRFAPSGGVVVTTSAIPKFYSNGLDLDITRATDRFLERYMYRLLARVMAFPMPTIALVNGHAFAGGIMMAMHHDYRVFAPSIIAAQGSGSGAGAGAKRYLCVNEIDFGAALTLPLINIYQLKCHPTVVRDIILEGKRWTGAEALRAGTVDRVVEGEGGDDAWDKGVMELVRTRKLVDKSKTGVYRVLKRGMYREQLALLESEGRVDEMEAIAGMTAREEAERAAVRSRAGKVKL</sequence>
<dbReference type="InterPro" id="IPR001753">
    <property type="entry name" value="Enoyl-CoA_hydra/iso"/>
</dbReference>
<evidence type="ECO:0000313" key="2">
    <source>
        <dbReference type="Proteomes" id="UP000070501"/>
    </source>
</evidence>
<dbReference type="GO" id="GO:0006635">
    <property type="term" value="P:fatty acid beta-oxidation"/>
    <property type="evidence" value="ECO:0007669"/>
    <property type="project" value="TreeGrafter"/>
</dbReference>
<reference evidence="1 2" key="1">
    <citation type="submission" date="2016-02" db="EMBL/GenBank/DDBJ databases">
        <title>Draft genome sequence of Microdochium bolleyi, a fungal endophyte of beachgrass.</title>
        <authorList>
            <consortium name="DOE Joint Genome Institute"/>
            <person name="David A.S."/>
            <person name="May G."/>
            <person name="Haridas S."/>
            <person name="Lim J."/>
            <person name="Wang M."/>
            <person name="Labutti K."/>
            <person name="Lipzen A."/>
            <person name="Barry K."/>
            <person name="Grigoriev I.V."/>
        </authorList>
    </citation>
    <scope>NUCLEOTIDE SEQUENCE [LARGE SCALE GENOMIC DNA]</scope>
    <source>
        <strain evidence="1 2">J235TASD1</strain>
    </source>
</reference>
<dbReference type="GO" id="GO:0004165">
    <property type="term" value="F:delta(3)-delta(2)-enoyl-CoA isomerase activity"/>
    <property type="evidence" value="ECO:0007669"/>
    <property type="project" value="TreeGrafter"/>
</dbReference>